<organism evidence="2 3">
    <name type="scientific">Coccomyxa subellipsoidea</name>
    <dbReference type="NCBI Taxonomy" id="248742"/>
    <lineage>
        <taxon>Eukaryota</taxon>
        <taxon>Viridiplantae</taxon>
        <taxon>Chlorophyta</taxon>
        <taxon>core chlorophytes</taxon>
        <taxon>Trebouxiophyceae</taxon>
        <taxon>Trebouxiophyceae incertae sedis</taxon>
        <taxon>Coccomyxaceae</taxon>
        <taxon>Coccomyxa</taxon>
    </lineage>
</organism>
<evidence type="ECO:0000313" key="2">
    <source>
        <dbReference type="EMBL" id="KAK9908915.1"/>
    </source>
</evidence>
<comment type="caution">
    <text evidence="2">The sequence shown here is derived from an EMBL/GenBank/DDBJ whole genome shotgun (WGS) entry which is preliminary data.</text>
</comment>
<dbReference type="PANTHER" id="PTHR35509">
    <property type="entry name" value="DOMAIN PROTEIN, PUTATIVE (DUF1995)-RELATED"/>
    <property type="match status" value="1"/>
</dbReference>
<dbReference type="InterPro" id="IPR018962">
    <property type="entry name" value="DUF1995"/>
</dbReference>
<keyword evidence="3" id="KW-1185">Reference proteome</keyword>
<sequence length="310" mass="35023">MRGIQKPSDRRLIKIWIWDHVPEVRSKGHNVHQPFTNLRAFGVPHRRHHKRLASRLQSADNQATTSPKQYIPRGPEELVDQALGACQRAFADGVTRQRIELLLPLIGATDLDDWPGGIRQQFKAAQPMVESLLRGLKKDEALQGPLSARILDQGDAVGAWTSPRLAAILFPTPETLKQMREIVEGVSAGGLALMINPQWQPGNLVNDFGIGPWRRRSEDFVGSFEEVYFLKQMRIAGDNVRLLRTYPSGWQVYLAPEGHNPELITVLETRPSYKELEDLLRATEGSNAGKTWVERIKGEFAFNKDSLDRK</sequence>
<accession>A0ABR2YPD7</accession>
<dbReference type="EMBL" id="JALJOT010000007">
    <property type="protein sequence ID" value="KAK9908915.1"/>
    <property type="molecule type" value="Genomic_DNA"/>
</dbReference>
<dbReference type="Proteomes" id="UP001491310">
    <property type="component" value="Unassembled WGS sequence"/>
</dbReference>
<gene>
    <name evidence="2" type="ORF">WJX75_004625</name>
</gene>
<protein>
    <recommendedName>
        <fullName evidence="1">DUF1995 domain-containing protein</fullName>
    </recommendedName>
</protein>
<dbReference type="Pfam" id="PF09353">
    <property type="entry name" value="DUF1995"/>
    <property type="match status" value="1"/>
</dbReference>
<feature type="domain" description="DUF1995" evidence="1">
    <location>
        <begin position="72"/>
        <end position="277"/>
    </location>
</feature>
<dbReference type="InterPro" id="IPR053021">
    <property type="entry name" value="Chloroplast_ADK"/>
</dbReference>
<name>A0ABR2YPD7_9CHLO</name>
<proteinExistence type="predicted"/>
<reference evidence="2 3" key="1">
    <citation type="journal article" date="2024" name="Nat. Commun.">
        <title>Phylogenomics reveals the evolutionary origins of lichenization in chlorophyte algae.</title>
        <authorList>
            <person name="Puginier C."/>
            <person name="Libourel C."/>
            <person name="Otte J."/>
            <person name="Skaloud P."/>
            <person name="Haon M."/>
            <person name="Grisel S."/>
            <person name="Petersen M."/>
            <person name="Berrin J.G."/>
            <person name="Delaux P.M."/>
            <person name="Dal Grande F."/>
            <person name="Keller J."/>
        </authorList>
    </citation>
    <scope>NUCLEOTIDE SEQUENCE [LARGE SCALE GENOMIC DNA]</scope>
    <source>
        <strain evidence="2 3">SAG 216-7</strain>
    </source>
</reference>
<dbReference type="PANTHER" id="PTHR35509:SF4">
    <property type="entry name" value="DUF1995 DOMAIN-CONTAINING PROTEIN"/>
    <property type="match status" value="1"/>
</dbReference>
<evidence type="ECO:0000259" key="1">
    <source>
        <dbReference type="Pfam" id="PF09353"/>
    </source>
</evidence>
<evidence type="ECO:0000313" key="3">
    <source>
        <dbReference type="Proteomes" id="UP001491310"/>
    </source>
</evidence>